<dbReference type="EMBL" id="JACSIT010000135">
    <property type="protein sequence ID" value="MBC6995379.1"/>
    <property type="molecule type" value="Genomic_DNA"/>
</dbReference>
<gene>
    <name evidence="3" type="ORF">H9S92_14490</name>
</gene>
<keyword evidence="4" id="KW-1185">Reference proteome</keyword>
<dbReference type="Proteomes" id="UP000650081">
    <property type="component" value="Unassembled WGS sequence"/>
</dbReference>
<feature type="signal peptide" evidence="1">
    <location>
        <begin position="1"/>
        <end position="24"/>
    </location>
</feature>
<dbReference type="Pfam" id="PF19089">
    <property type="entry name" value="DUF5777"/>
    <property type="match status" value="1"/>
</dbReference>
<proteinExistence type="predicted"/>
<name>A0A923T9C8_9BACT</name>
<evidence type="ECO:0000313" key="3">
    <source>
        <dbReference type="EMBL" id="MBC6995379.1"/>
    </source>
</evidence>
<dbReference type="RefSeq" id="WP_187467413.1">
    <property type="nucleotide sequence ID" value="NZ_JACSIT010000135.1"/>
</dbReference>
<dbReference type="InterPro" id="IPR045916">
    <property type="entry name" value="DUF5777"/>
</dbReference>
<evidence type="ECO:0000256" key="1">
    <source>
        <dbReference type="SAM" id="SignalP"/>
    </source>
</evidence>
<evidence type="ECO:0000313" key="4">
    <source>
        <dbReference type="Proteomes" id="UP000650081"/>
    </source>
</evidence>
<evidence type="ECO:0000259" key="2">
    <source>
        <dbReference type="Pfam" id="PF19089"/>
    </source>
</evidence>
<feature type="domain" description="DUF5777" evidence="2">
    <location>
        <begin position="32"/>
        <end position="278"/>
    </location>
</feature>
<keyword evidence="1" id="KW-0732">Signal</keyword>
<reference evidence="3" key="1">
    <citation type="submission" date="2020-08" db="EMBL/GenBank/DDBJ databases">
        <title>Lewinella bacteria from marine environments.</title>
        <authorList>
            <person name="Zhong Y."/>
        </authorList>
    </citation>
    <scope>NUCLEOTIDE SEQUENCE</scope>
    <source>
        <strain evidence="3">KCTC 42187</strain>
    </source>
</reference>
<accession>A0A923T9C8</accession>
<feature type="chain" id="PRO_5036950036" description="DUF5777 domain-containing protein" evidence="1">
    <location>
        <begin position="25"/>
        <end position="285"/>
    </location>
</feature>
<organism evidence="3 4">
    <name type="scientific">Neolewinella lacunae</name>
    <dbReference type="NCBI Taxonomy" id="1517758"/>
    <lineage>
        <taxon>Bacteria</taxon>
        <taxon>Pseudomonadati</taxon>
        <taxon>Bacteroidota</taxon>
        <taxon>Saprospiria</taxon>
        <taxon>Saprospirales</taxon>
        <taxon>Lewinellaceae</taxon>
        <taxon>Neolewinella</taxon>
    </lineage>
</organism>
<comment type="caution">
    <text evidence="3">The sequence shown here is derived from an EMBL/GenBank/DDBJ whole genome shotgun (WGS) entry which is preliminary data.</text>
</comment>
<sequence length="285" mass="31872">MLYTFRLLAIVLLAAVPVALSAQADKFTTATFRGTRVINGHSVELLRQGEMEMIVNHRFGRFNEGFNELFGLDQANIRIGLDYGIRNALTVGAGRSSLGKEFDAFLKLRLLRQRLPGQGFVPFSLTFFASTAYNSSPVTDPTRPLVWQNRLAFTYQLYAARKFSDRLSVQLMPSVVHYNLVEARNQANDLIALGAAFRYQVSKNLALTGEYYQHLAGEVLVGATNPLSVGVDINTGSHVFQLHLTNSTAMIEKQFIGETNGNWLDGDIHLGFNMVRTFKLKGRRY</sequence>
<dbReference type="AlphaFoldDB" id="A0A923T9C8"/>
<protein>
    <recommendedName>
        <fullName evidence="2">DUF5777 domain-containing protein</fullName>
    </recommendedName>
</protein>